<sequence length="739" mass="80515">MNRITLRGCRADVLAGYLQALGLLRVVAAQADPRARLHWRGDVAVLDTVLTEDDIFTWLVRRYVPAPIVSPWNSGSGFAGNGKSRTAEESLAAVRDLDDDRFRPLREAILRSERVVAEGRRRGWGGAKDELWAKDHKIDVIRLCRSVLPDDALPWLDVAVTLTLDDLTFNALAGTGGNFGRQDLSATYYDRLLRLMGPKAKVPESRAWAEAALLGREDVAYLRDTVGQYDPGRAGGILSAADEKGDGFANPWSFVLVMEGTLVFASAAVRRNGATRAGEAKPFFTRSTPLGHGSAAEAEPVKGEQWVPLWDQPAGAGEIAHLIGEGRAQWRRRQATSGLEFALALASLGVDRGLTGFHRFVIAERLGQNPLAIHAGRIPVAVRPEEGLLRRPYTWLEQVRRGKPTSAVETALRRVEREAFAVASGDGQDALARFVIEFGRLHELVGRSGHMRSQVPPYRPKERPDWLAALERLGTGREELWLAAGFAGLCDDPATAGPGIRALLTRADGAVWQDAPGNGTDLYGSTLAKALAEAHRVRVIKAQDDRPRLNGEDVTARGVQTAFDFGQRLPIGLLDRFVTDPSRDGLVADYLRGLLTLGCATRTEAAWPHREHAVPGWAVSLLAPFFGTGDLTVRVRDRRSGDHRLHPVRLAPRPDWISRLIAGRGDAVAADALLRLRLAGLEPRVPVLSGSHVDGTRLAAGLLLLTGQKDRERSLTRICVAEAFHPETLHDADSQGALA</sequence>
<dbReference type="InterPro" id="IPR026483">
    <property type="entry name" value="Cas_Csx17"/>
</dbReference>
<proteinExistence type="predicted"/>
<name>A0ABQ4FLH6_9ACTN</name>
<gene>
    <name evidence="1" type="ORF">Mam01_58320</name>
</gene>
<comment type="caution">
    <text evidence="1">The sequence shown here is derived from an EMBL/GenBank/DDBJ whole genome shotgun (WGS) entry which is preliminary data.</text>
</comment>
<evidence type="ECO:0000313" key="1">
    <source>
        <dbReference type="EMBL" id="GIH35668.1"/>
    </source>
</evidence>
<evidence type="ECO:0000313" key="2">
    <source>
        <dbReference type="Proteomes" id="UP000651728"/>
    </source>
</evidence>
<reference evidence="1 2" key="1">
    <citation type="submission" date="2021-01" db="EMBL/GenBank/DDBJ databases">
        <title>Whole genome shotgun sequence of Microbispora amethystogenes NBRC 101907.</title>
        <authorList>
            <person name="Komaki H."/>
            <person name="Tamura T."/>
        </authorList>
    </citation>
    <scope>NUCLEOTIDE SEQUENCE [LARGE SCALE GENOMIC DNA]</scope>
    <source>
        <strain evidence="1 2">NBRC 101907</strain>
    </source>
</reference>
<dbReference type="Proteomes" id="UP000651728">
    <property type="component" value="Unassembled WGS sequence"/>
</dbReference>
<organism evidence="1 2">
    <name type="scientific">Microbispora amethystogenes</name>
    <dbReference type="NCBI Taxonomy" id="1427754"/>
    <lineage>
        <taxon>Bacteria</taxon>
        <taxon>Bacillati</taxon>
        <taxon>Actinomycetota</taxon>
        <taxon>Actinomycetes</taxon>
        <taxon>Streptosporangiales</taxon>
        <taxon>Streptosporangiaceae</taxon>
        <taxon>Microbispora</taxon>
    </lineage>
</organism>
<dbReference type="EMBL" id="BOOB01000047">
    <property type="protein sequence ID" value="GIH35668.1"/>
    <property type="molecule type" value="Genomic_DNA"/>
</dbReference>
<accession>A0ABQ4FLH6</accession>
<dbReference type="RefSeq" id="WP_204288377.1">
    <property type="nucleotide sequence ID" value="NZ_BAABEJ010000007.1"/>
</dbReference>
<keyword evidence="2" id="KW-1185">Reference proteome</keyword>
<dbReference type="NCBIfam" id="TIGR04113">
    <property type="entry name" value="cas_csx17"/>
    <property type="match status" value="1"/>
</dbReference>
<evidence type="ECO:0008006" key="3">
    <source>
        <dbReference type="Google" id="ProtNLM"/>
    </source>
</evidence>
<protein>
    <recommendedName>
        <fullName evidence="3">Type I-U CRISPR-associated protein Csx17</fullName>
    </recommendedName>
</protein>